<feature type="transmembrane region" description="Helical" evidence="9">
    <location>
        <begin position="119"/>
        <end position="139"/>
    </location>
</feature>
<evidence type="ECO:0000313" key="12">
    <source>
        <dbReference type="EMBL" id="KAA5605468.1"/>
    </source>
</evidence>
<feature type="transmembrane region" description="Helical" evidence="9">
    <location>
        <begin position="40"/>
        <end position="70"/>
    </location>
</feature>
<comment type="function">
    <text evidence="9">Part of the tripartite ATP-independent periplasmic (TRAP) transport system.</text>
</comment>
<dbReference type="InterPro" id="IPR007387">
    <property type="entry name" value="TRAP_DctQ"/>
</dbReference>
<dbReference type="GO" id="GO:0015740">
    <property type="term" value="P:C4-dicarboxylate transport"/>
    <property type="evidence" value="ECO:0007669"/>
    <property type="project" value="TreeGrafter"/>
</dbReference>
<evidence type="ECO:0000256" key="1">
    <source>
        <dbReference type="ARBA" id="ARBA00004429"/>
    </source>
</evidence>
<keyword evidence="4 9" id="KW-0997">Cell inner membrane</keyword>
<evidence type="ECO:0000256" key="3">
    <source>
        <dbReference type="ARBA" id="ARBA00022475"/>
    </source>
</evidence>
<feature type="region of interest" description="Disordered" evidence="10">
    <location>
        <begin position="1"/>
        <end position="20"/>
    </location>
</feature>
<reference evidence="12 13" key="1">
    <citation type="submission" date="2019-09" db="EMBL/GenBank/DDBJ databases">
        <title>Genome sequence of Roseospira marina, one of the more divergent members of the non-sulfur purple photosynthetic bacterial family, the Rhodospirillaceae.</title>
        <authorList>
            <person name="Meyer T."/>
            <person name="Kyndt J."/>
        </authorList>
    </citation>
    <scope>NUCLEOTIDE SEQUENCE [LARGE SCALE GENOMIC DNA]</scope>
    <source>
        <strain evidence="12 13">DSM 15113</strain>
    </source>
</reference>
<sequence>MRGGTTPMTTSDVSERAARPEKVGGRFRSVRRALVGVTTVLDYLAAALVVTTLTGMFLALLVNVILRYLFSTGIPWAYEIHSILFPWLVAGGAVMAAVRGRNIAVEVAVNLLPELGRRIVAIIVHVVIVIMAVAVIDTSMPIVMASRFSVLAETRIPQIYGYSSLIFGFALVALVSVLDAIRLILGEHAQDKNPGHTALS</sequence>
<dbReference type="PANTHER" id="PTHR35011:SF2">
    <property type="entry name" value="2,3-DIKETO-L-GULONATE TRAP TRANSPORTER SMALL PERMEASE PROTEIN YIAM"/>
    <property type="match status" value="1"/>
</dbReference>
<comment type="subunit">
    <text evidence="9">The complex comprises the extracytoplasmic solute receptor protein and the two transmembrane proteins.</text>
</comment>
<dbReference type="Proteomes" id="UP000324065">
    <property type="component" value="Unassembled WGS sequence"/>
</dbReference>
<dbReference type="InterPro" id="IPR055348">
    <property type="entry name" value="DctQ"/>
</dbReference>
<keyword evidence="7 9" id="KW-0472">Membrane</keyword>
<dbReference type="AlphaFoldDB" id="A0A5M6ICW4"/>
<evidence type="ECO:0000256" key="2">
    <source>
        <dbReference type="ARBA" id="ARBA00022448"/>
    </source>
</evidence>
<accession>A0A5M6ICW4</accession>
<evidence type="ECO:0000256" key="7">
    <source>
        <dbReference type="ARBA" id="ARBA00023136"/>
    </source>
</evidence>
<gene>
    <name evidence="12" type="ORF">F1188_11270</name>
</gene>
<evidence type="ECO:0000256" key="9">
    <source>
        <dbReference type="RuleBase" id="RU369079"/>
    </source>
</evidence>
<organism evidence="12 13">
    <name type="scientific">Roseospira marina</name>
    <dbReference type="NCBI Taxonomy" id="140057"/>
    <lineage>
        <taxon>Bacteria</taxon>
        <taxon>Pseudomonadati</taxon>
        <taxon>Pseudomonadota</taxon>
        <taxon>Alphaproteobacteria</taxon>
        <taxon>Rhodospirillales</taxon>
        <taxon>Rhodospirillaceae</taxon>
        <taxon>Roseospira</taxon>
    </lineage>
</organism>
<dbReference type="EMBL" id="VWPJ01000009">
    <property type="protein sequence ID" value="KAA5605468.1"/>
    <property type="molecule type" value="Genomic_DNA"/>
</dbReference>
<comment type="subcellular location">
    <subcellularLocation>
        <location evidence="1 9">Cell inner membrane</location>
        <topology evidence="1 9">Multi-pass membrane protein</topology>
    </subcellularLocation>
</comment>
<evidence type="ECO:0000256" key="8">
    <source>
        <dbReference type="ARBA" id="ARBA00038436"/>
    </source>
</evidence>
<feature type="transmembrane region" description="Helical" evidence="9">
    <location>
        <begin position="159"/>
        <end position="185"/>
    </location>
</feature>
<dbReference type="OrthoDB" id="9791324at2"/>
<feature type="domain" description="Tripartite ATP-independent periplasmic transporters DctQ component" evidence="11">
    <location>
        <begin position="56"/>
        <end position="184"/>
    </location>
</feature>
<dbReference type="Pfam" id="PF04290">
    <property type="entry name" value="DctQ"/>
    <property type="match status" value="1"/>
</dbReference>
<evidence type="ECO:0000256" key="10">
    <source>
        <dbReference type="SAM" id="MobiDB-lite"/>
    </source>
</evidence>
<evidence type="ECO:0000313" key="13">
    <source>
        <dbReference type="Proteomes" id="UP000324065"/>
    </source>
</evidence>
<comment type="similarity">
    <text evidence="8 9">Belongs to the TRAP transporter small permease family.</text>
</comment>
<dbReference type="PANTHER" id="PTHR35011">
    <property type="entry name" value="2,3-DIKETO-L-GULONATE TRAP TRANSPORTER SMALL PERMEASE PROTEIN YIAM"/>
    <property type="match status" value="1"/>
</dbReference>
<name>A0A5M6ICW4_9PROT</name>
<evidence type="ECO:0000256" key="5">
    <source>
        <dbReference type="ARBA" id="ARBA00022692"/>
    </source>
</evidence>
<dbReference type="GO" id="GO:0005886">
    <property type="term" value="C:plasma membrane"/>
    <property type="evidence" value="ECO:0007669"/>
    <property type="project" value="UniProtKB-SubCell"/>
</dbReference>
<evidence type="ECO:0000259" key="11">
    <source>
        <dbReference type="Pfam" id="PF04290"/>
    </source>
</evidence>
<keyword evidence="13" id="KW-1185">Reference proteome</keyword>
<keyword evidence="3" id="KW-1003">Cell membrane</keyword>
<comment type="caution">
    <text evidence="12">The sequence shown here is derived from an EMBL/GenBank/DDBJ whole genome shotgun (WGS) entry which is preliminary data.</text>
</comment>
<keyword evidence="6 9" id="KW-1133">Transmembrane helix</keyword>
<feature type="transmembrane region" description="Helical" evidence="9">
    <location>
        <begin position="76"/>
        <end position="98"/>
    </location>
</feature>
<dbReference type="GO" id="GO:0022857">
    <property type="term" value="F:transmembrane transporter activity"/>
    <property type="evidence" value="ECO:0007669"/>
    <property type="project" value="UniProtKB-UniRule"/>
</dbReference>
<evidence type="ECO:0000256" key="4">
    <source>
        <dbReference type="ARBA" id="ARBA00022519"/>
    </source>
</evidence>
<keyword evidence="2 9" id="KW-0813">Transport</keyword>
<protein>
    <recommendedName>
        <fullName evidence="9">TRAP transporter small permease protein</fullName>
    </recommendedName>
</protein>
<proteinExistence type="inferred from homology"/>
<evidence type="ECO:0000256" key="6">
    <source>
        <dbReference type="ARBA" id="ARBA00022989"/>
    </source>
</evidence>
<feature type="compositionally biased region" description="Polar residues" evidence="10">
    <location>
        <begin position="1"/>
        <end position="12"/>
    </location>
</feature>
<keyword evidence="5 9" id="KW-0812">Transmembrane</keyword>